<dbReference type="Proteomes" id="UP000279972">
    <property type="component" value="Chromosome"/>
</dbReference>
<dbReference type="Proteomes" id="UP000236262">
    <property type="component" value="Unassembled WGS sequence"/>
</dbReference>
<keyword evidence="4" id="KW-1185">Reference proteome</keyword>
<evidence type="ECO:0000313" key="1">
    <source>
        <dbReference type="EMBL" id="AZA84924.1"/>
    </source>
</evidence>
<sequence>MFKPLSSLLLTVNFLWFNAQLSDKVKELAKPLDSISYAESSRIGVGGEESEIYNQFRQLAKVASNDELYYFAKNGSNALRVYSAEELWKRNDKRFFDIYTFYSQNPRIIKYTKGCLGDHKNIAEFMKDEVYFTKEIISFKNVLLAKKKSSDPIIKIQLQQIKDLGYSGITVKSITYAVKQMDEIDTKFQN</sequence>
<dbReference type="RefSeq" id="WP_103293776.1">
    <property type="nucleotide sequence ID" value="NZ_CP033924.1"/>
</dbReference>
<name>A0A3G6RK09_CHRLC</name>
<evidence type="ECO:0000313" key="3">
    <source>
        <dbReference type="Proteomes" id="UP000236262"/>
    </source>
</evidence>
<dbReference type="EMBL" id="CP033924">
    <property type="protein sequence ID" value="AZA84924.1"/>
    <property type="molecule type" value="Genomic_DNA"/>
</dbReference>
<evidence type="ECO:0000313" key="4">
    <source>
        <dbReference type="Proteomes" id="UP000279972"/>
    </source>
</evidence>
<gene>
    <name evidence="2" type="ORF">C1637_21825</name>
    <name evidence="1" type="ORF">EG342_24785</name>
</gene>
<reference evidence="1 4" key="2">
    <citation type="submission" date="2018-11" db="EMBL/GenBank/DDBJ databases">
        <title>Proposal to divide the Flavobacteriaceae and reorganize its genera based on Amino Acid Identity values calculated from whole genome sequences.</title>
        <authorList>
            <person name="Nicholson A.C."/>
            <person name="Gulvik C.A."/>
            <person name="Whitney A.M."/>
            <person name="Humrighouse B.W."/>
            <person name="Bell M."/>
            <person name="Holmes B."/>
            <person name="Steigerwalt A.G."/>
            <person name="Villarma A."/>
            <person name="Sheth M."/>
            <person name="Batra D."/>
            <person name="Pryor J."/>
            <person name="Bernardet J.-F."/>
            <person name="Hugo C."/>
            <person name="Kampfer P."/>
            <person name="Newman J."/>
            <person name="McQuiston J.R."/>
        </authorList>
    </citation>
    <scope>NUCLEOTIDE SEQUENCE [LARGE SCALE GENOMIC DNA]</scope>
    <source>
        <strain evidence="1 4">KC_1864</strain>
    </source>
</reference>
<reference evidence="2 3" key="1">
    <citation type="submission" date="2018-01" db="EMBL/GenBank/DDBJ databases">
        <title>Draft genome sequences of Chryseobacterium lactis NCTC11390, Chryseobacterium oncorhynchi 701B-08, and Chryseobacterium viscerum 687B-08.</title>
        <authorList>
            <person name="Jeong J.-J."/>
            <person name="Lee Y.J."/>
            <person name="Park B."/>
            <person name="Choi I.-G."/>
            <person name="Kim K.D."/>
        </authorList>
    </citation>
    <scope>NUCLEOTIDE SEQUENCE [LARGE SCALE GENOMIC DNA]</scope>
    <source>
        <strain evidence="2 3">NCTC11390</strain>
    </source>
</reference>
<dbReference type="EMBL" id="PPEH01000012">
    <property type="protein sequence ID" value="PNW11461.1"/>
    <property type="molecule type" value="Genomic_DNA"/>
</dbReference>
<evidence type="ECO:0000313" key="2">
    <source>
        <dbReference type="EMBL" id="PNW11461.1"/>
    </source>
</evidence>
<dbReference type="OrthoDB" id="1257559at2"/>
<organism evidence="2 3">
    <name type="scientific">Chryseobacterium lactis</name>
    <dbReference type="NCBI Taxonomy" id="1241981"/>
    <lineage>
        <taxon>Bacteria</taxon>
        <taxon>Pseudomonadati</taxon>
        <taxon>Bacteroidota</taxon>
        <taxon>Flavobacteriia</taxon>
        <taxon>Flavobacteriales</taxon>
        <taxon>Weeksellaceae</taxon>
        <taxon>Chryseobacterium group</taxon>
        <taxon>Chryseobacterium</taxon>
    </lineage>
</organism>
<accession>A0A3G6RK09</accession>
<protein>
    <submittedName>
        <fullName evidence="2">Uncharacterized protein</fullName>
    </submittedName>
</protein>
<dbReference type="AlphaFoldDB" id="A0A3G6RK09"/>
<proteinExistence type="predicted"/>
<dbReference type="KEGG" id="clac:EG342_24785"/>